<gene>
    <name evidence="2" type="ORF">QR680_016210</name>
</gene>
<dbReference type="PROSITE" id="PS50097">
    <property type="entry name" value="BTB"/>
    <property type="match status" value="1"/>
</dbReference>
<comment type="caution">
    <text evidence="2">The sequence shown here is derived from an EMBL/GenBank/DDBJ whole genome shotgun (WGS) entry which is preliminary data.</text>
</comment>
<dbReference type="Proteomes" id="UP001175271">
    <property type="component" value="Unassembled WGS sequence"/>
</dbReference>
<dbReference type="Pfam" id="PF00917">
    <property type="entry name" value="MATH"/>
    <property type="match status" value="1"/>
</dbReference>
<accession>A0AA39HAG3</accession>
<organism evidence="2 3">
    <name type="scientific">Steinernema hermaphroditum</name>
    <dbReference type="NCBI Taxonomy" id="289476"/>
    <lineage>
        <taxon>Eukaryota</taxon>
        <taxon>Metazoa</taxon>
        <taxon>Ecdysozoa</taxon>
        <taxon>Nematoda</taxon>
        <taxon>Chromadorea</taxon>
        <taxon>Rhabditida</taxon>
        <taxon>Tylenchina</taxon>
        <taxon>Panagrolaimomorpha</taxon>
        <taxon>Strongyloidoidea</taxon>
        <taxon>Steinernematidae</taxon>
        <taxon>Steinernema</taxon>
    </lineage>
</organism>
<name>A0AA39HAG3_9BILA</name>
<dbReference type="PANTHER" id="PTHR22744:SF14">
    <property type="entry name" value="BTB DOMAIN-CONTAINING PROTEIN-RELATED"/>
    <property type="match status" value="1"/>
</dbReference>
<reference evidence="2" key="1">
    <citation type="submission" date="2023-06" db="EMBL/GenBank/DDBJ databases">
        <title>Genomic analysis of the entomopathogenic nematode Steinernema hermaphroditum.</title>
        <authorList>
            <person name="Schwarz E.M."/>
            <person name="Heppert J.K."/>
            <person name="Baniya A."/>
            <person name="Schwartz H.T."/>
            <person name="Tan C.-H."/>
            <person name="Antoshechkin I."/>
            <person name="Sternberg P.W."/>
            <person name="Goodrich-Blair H."/>
            <person name="Dillman A.R."/>
        </authorList>
    </citation>
    <scope>NUCLEOTIDE SEQUENCE</scope>
    <source>
        <strain evidence="2">PS9179</strain>
        <tissue evidence="2">Whole animal</tissue>
    </source>
</reference>
<dbReference type="SMART" id="SM00225">
    <property type="entry name" value="BTB"/>
    <property type="match status" value="1"/>
</dbReference>
<dbReference type="PANTHER" id="PTHR22744">
    <property type="entry name" value="HELIX LOOP HELIX PROTEIN 21-RELATED"/>
    <property type="match status" value="1"/>
</dbReference>
<dbReference type="AlphaFoldDB" id="A0AA39HAG3"/>
<dbReference type="EMBL" id="JAUCMV010000004">
    <property type="protein sequence ID" value="KAK0402220.1"/>
    <property type="molecule type" value="Genomic_DNA"/>
</dbReference>
<dbReference type="InterPro" id="IPR011333">
    <property type="entry name" value="SKP1/BTB/POZ_sf"/>
</dbReference>
<sequence>MPSNGSISRQNSNYSGVIEAGGLRWFVRYYDTGSRNCVHIWCSADDKKTTLWSCEAKGYITIYAGKRTISKIWARSFNFMSTAHEELGFGVLSADDVRFDAVITVVRSRIIDLSSPNNEMIESPEDAARVEVLGANLWLSKKILSVHSPFFKTMFYGSMKQKADDSYNLSVIALYDLKHLLARLYNVDVPPISDKSFMELLSLADMYQCDSIITMCRDYLRSSSSMSLQRKIVICDRHHFFPLLKDIIETVSLDELKEFVIAGHNRALTEDVHCLIAARLVSGS</sequence>
<dbReference type="InterPro" id="IPR000210">
    <property type="entry name" value="BTB/POZ_dom"/>
</dbReference>
<dbReference type="InterPro" id="IPR002083">
    <property type="entry name" value="MATH/TRAF_dom"/>
</dbReference>
<dbReference type="Pfam" id="PF00651">
    <property type="entry name" value="BTB"/>
    <property type="match status" value="1"/>
</dbReference>
<keyword evidence="3" id="KW-1185">Reference proteome</keyword>
<dbReference type="Gene3D" id="3.30.710.10">
    <property type="entry name" value="Potassium Channel Kv1.1, Chain A"/>
    <property type="match status" value="1"/>
</dbReference>
<evidence type="ECO:0000313" key="2">
    <source>
        <dbReference type="EMBL" id="KAK0402220.1"/>
    </source>
</evidence>
<feature type="domain" description="BTB" evidence="1">
    <location>
        <begin position="125"/>
        <end position="193"/>
    </location>
</feature>
<evidence type="ECO:0000259" key="1">
    <source>
        <dbReference type="PROSITE" id="PS50097"/>
    </source>
</evidence>
<protein>
    <recommendedName>
        <fullName evidence="1">BTB domain-containing protein</fullName>
    </recommendedName>
</protein>
<evidence type="ECO:0000313" key="3">
    <source>
        <dbReference type="Proteomes" id="UP001175271"/>
    </source>
</evidence>
<dbReference type="SUPFAM" id="SSF54695">
    <property type="entry name" value="POZ domain"/>
    <property type="match status" value="1"/>
</dbReference>
<proteinExistence type="predicted"/>